<dbReference type="Proteomes" id="UP001345963">
    <property type="component" value="Unassembled WGS sequence"/>
</dbReference>
<organism evidence="1 2">
    <name type="scientific">Ataeniobius toweri</name>
    <dbReference type="NCBI Taxonomy" id="208326"/>
    <lineage>
        <taxon>Eukaryota</taxon>
        <taxon>Metazoa</taxon>
        <taxon>Chordata</taxon>
        <taxon>Craniata</taxon>
        <taxon>Vertebrata</taxon>
        <taxon>Euteleostomi</taxon>
        <taxon>Actinopterygii</taxon>
        <taxon>Neopterygii</taxon>
        <taxon>Teleostei</taxon>
        <taxon>Neoteleostei</taxon>
        <taxon>Acanthomorphata</taxon>
        <taxon>Ovalentaria</taxon>
        <taxon>Atherinomorphae</taxon>
        <taxon>Cyprinodontiformes</taxon>
        <taxon>Goodeidae</taxon>
        <taxon>Ataeniobius</taxon>
    </lineage>
</organism>
<feature type="non-terminal residue" evidence="1">
    <location>
        <position position="1"/>
    </location>
</feature>
<protein>
    <submittedName>
        <fullName evidence="1">Uncharacterized protein</fullName>
    </submittedName>
</protein>
<sequence>YVTVHVGIHGSLNELQLPTDGSTHAAPNHDTPTTILDCRLDILVFVLLTRSQPLWSTMARPALNDEPVLLNCCMVFATVQQLNFRVLAVFLWPRPSLCRTTNV</sequence>
<accession>A0ABU7BZS9</accession>
<name>A0ABU7BZS9_9TELE</name>
<proteinExistence type="predicted"/>
<gene>
    <name evidence="1" type="ORF">ATANTOWER_003760</name>
</gene>
<evidence type="ECO:0000313" key="2">
    <source>
        <dbReference type="Proteomes" id="UP001345963"/>
    </source>
</evidence>
<comment type="caution">
    <text evidence="1">The sequence shown here is derived from an EMBL/GenBank/DDBJ whole genome shotgun (WGS) entry which is preliminary data.</text>
</comment>
<keyword evidence="2" id="KW-1185">Reference proteome</keyword>
<evidence type="ECO:0000313" key="1">
    <source>
        <dbReference type="EMBL" id="MED6255040.1"/>
    </source>
</evidence>
<reference evidence="1 2" key="1">
    <citation type="submission" date="2021-07" db="EMBL/GenBank/DDBJ databases">
        <authorList>
            <person name="Palmer J.M."/>
        </authorList>
    </citation>
    <scope>NUCLEOTIDE SEQUENCE [LARGE SCALE GENOMIC DNA]</scope>
    <source>
        <strain evidence="1 2">AT_MEX2019</strain>
        <tissue evidence="1">Muscle</tissue>
    </source>
</reference>
<dbReference type="EMBL" id="JAHUTI010070244">
    <property type="protein sequence ID" value="MED6255040.1"/>
    <property type="molecule type" value="Genomic_DNA"/>
</dbReference>